<dbReference type="FunFam" id="1.10.340.30:FF:000003">
    <property type="entry name" value="A/G-specific adenine glycosylase"/>
    <property type="match status" value="1"/>
</dbReference>
<dbReference type="PANTHER" id="PTHR42944:SF1">
    <property type="entry name" value="ADENINE DNA GLYCOSYLASE"/>
    <property type="match status" value="1"/>
</dbReference>
<dbReference type="InterPro" id="IPR000445">
    <property type="entry name" value="HhH_motif"/>
</dbReference>
<evidence type="ECO:0000256" key="12">
    <source>
        <dbReference type="ARBA" id="ARBA00023204"/>
    </source>
</evidence>
<dbReference type="InterPro" id="IPR004036">
    <property type="entry name" value="Endonuclease-III-like_CS2"/>
</dbReference>
<dbReference type="Proteomes" id="UP000315389">
    <property type="component" value="Unassembled WGS sequence"/>
</dbReference>
<evidence type="ECO:0000256" key="13">
    <source>
        <dbReference type="ARBA" id="ARBA00023295"/>
    </source>
</evidence>
<dbReference type="Pfam" id="PF00633">
    <property type="entry name" value="HHH"/>
    <property type="match status" value="1"/>
</dbReference>
<comment type="similarity">
    <text evidence="3">Belongs to the Nth/MutY family.</text>
</comment>
<dbReference type="GO" id="GO:0046872">
    <property type="term" value="F:metal ion binding"/>
    <property type="evidence" value="ECO:0007669"/>
    <property type="project" value="UniProtKB-KW"/>
</dbReference>
<sequence>MHNGGMPAIDPTLLHRELDDWFAREGRDLPWRRPDCSPWGVLVSEIMLQQTPVARVLPRWIDWLIRWPTPADLANAPTDEVLRAWDRLGYPRRALRLAECARAIVDQHGGMVPRDEDALRSLPGIGEYTAAAVVAFAFGGRSTVLDTNVRRVLARGVGGEALPRPHLTTAERQRAGALVPEDPAAAARWAAATMELGALVCTARNPACDRCPIAGQCAWLAAGKPADAHAVVRRTQAWHGTDRQVRGQIMRELRAADRVGRSRLLSATTAGSAQFDRALESLVHDGLAVEWASPDDEPQYSLPAARTR</sequence>
<dbReference type="InterPro" id="IPR044298">
    <property type="entry name" value="MIG/MutY"/>
</dbReference>
<evidence type="ECO:0000256" key="3">
    <source>
        <dbReference type="ARBA" id="ARBA00008343"/>
    </source>
</evidence>
<dbReference type="GO" id="GO:0006284">
    <property type="term" value="P:base-excision repair"/>
    <property type="evidence" value="ECO:0007669"/>
    <property type="project" value="InterPro"/>
</dbReference>
<keyword evidence="9" id="KW-0378">Hydrolase</keyword>
<keyword evidence="13" id="KW-0326">Glycosidase</keyword>
<comment type="caution">
    <text evidence="15">The sequence shown here is derived from an EMBL/GenBank/DDBJ whole genome shotgun (WGS) entry which is preliminary data.</text>
</comment>
<keyword evidence="10" id="KW-0408">Iron</keyword>
<dbReference type="SMART" id="SM00525">
    <property type="entry name" value="FES"/>
    <property type="match status" value="1"/>
</dbReference>
<dbReference type="Pfam" id="PF00730">
    <property type="entry name" value="HhH-GPD"/>
    <property type="match status" value="1"/>
</dbReference>
<dbReference type="PROSITE" id="PS00764">
    <property type="entry name" value="ENDONUCLEASE_III_1"/>
    <property type="match status" value="1"/>
</dbReference>
<evidence type="ECO:0000313" key="16">
    <source>
        <dbReference type="Proteomes" id="UP000315389"/>
    </source>
</evidence>
<dbReference type="AlphaFoldDB" id="A0A542ZDV9"/>
<gene>
    <name evidence="15" type="ORF">FB461_1905</name>
</gene>
<evidence type="ECO:0000256" key="7">
    <source>
        <dbReference type="ARBA" id="ARBA00022723"/>
    </source>
</evidence>
<dbReference type="Gene3D" id="1.10.340.30">
    <property type="entry name" value="Hypothetical protein, domain 2"/>
    <property type="match status" value="1"/>
</dbReference>
<evidence type="ECO:0000259" key="14">
    <source>
        <dbReference type="SMART" id="SM00478"/>
    </source>
</evidence>
<dbReference type="Gene3D" id="1.10.1670.10">
    <property type="entry name" value="Helix-hairpin-Helix base-excision DNA repair enzymes (C-terminal)"/>
    <property type="match status" value="1"/>
</dbReference>
<dbReference type="InterPro" id="IPR011257">
    <property type="entry name" value="DNA_glycosylase"/>
</dbReference>
<evidence type="ECO:0000256" key="5">
    <source>
        <dbReference type="ARBA" id="ARBA00022023"/>
    </source>
</evidence>
<evidence type="ECO:0000256" key="11">
    <source>
        <dbReference type="ARBA" id="ARBA00023014"/>
    </source>
</evidence>
<comment type="cofactor">
    <cofactor evidence="2">
        <name>[4Fe-4S] cluster</name>
        <dbReference type="ChEBI" id="CHEBI:49883"/>
    </cofactor>
</comment>
<dbReference type="CDD" id="cd00056">
    <property type="entry name" value="ENDO3c"/>
    <property type="match status" value="1"/>
</dbReference>
<reference evidence="15 16" key="1">
    <citation type="submission" date="2019-06" db="EMBL/GenBank/DDBJ databases">
        <title>Sequencing the genomes of 1000 actinobacteria strains.</title>
        <authorList>
            <person name="Klenk H.-P."/>
        </authorList>
    </citation>
    <scope>NUCLEOTIDE SEQUENCE [LARGE SCALE GENOMIC DNA]</scope>
    <source>
        <strain evidence="15 16">DSM 4813</strain>
    </source>
</reference>
<name>A0A542ZDV9_RARFA</name>
<evidence type="ECO:0000256" key="9">
    <source>
        <dbReference type="ARBA" id="ARBA00022801"/>
    </source>
</evidence>
<proteinExistence type="inferred from homology"/>
<dbReference type="InterPro" id="IPR003651">
    <property type="entry name" value="Endonuclease3_FeS-loop_motif"/>
</dbReference>
<evidence type="ECO:0000256" key="8">
    <source>
        <dbReference type="ARBA" id="ARBA00022763"/>
    </source>
</evidence>
<dbReference type="EMBL" id="VFOS01000003">
    <property type="protein sequence ID" value="TQL58491.1"/>
    <property type="molecule type" value="Genomic_DNA"/>
</dbReference>
<dbReference type="InterPro" id="IPR004035">
    <property type="entry name" value="Endouclease-III_FeS-bd_BS"/>
</dbReference>
<comment type="catalytic activity">
    <reaction evidence="1">
        <text>Hydrolyzes free adenine bases from 7,8-dihydro-8-oxoguanine:adenine mismatched double-stranded DNA, leaving an apurinic site.</text>
        <dbReference type="EC" id="3.2.2.31"/>
    </reaction>
</comment>
<dbReference type="SMART" id="SM00478">
    <property type="entry name" value="ENDO3c"/>
    <property type="match status" value="1"/>
</dbReference>
<dbReference type="InterPro" id="IPR003265">
    <property type="entry name" value="HhH-GPD_domain"/>
</dbReference>
<dbReference type="InterPro" id="IPR023170">
    <property type="entry name" value="HhH_base_excis_C"/>
</dbReference>
<dbReference type="GO" id="GO:0035485">
    <property type="term" value="F:adenine/guanine mispair binding"/>
    <property type="evidence" value="ECO:0007669"/>
    <property type="project" value="TreeGrafter"/>
</dbReference>
<keyword evidence="6" id="KW-0004">4Fe-4S</keyword>
<dbReference type="Pfam" id="PF10576">
    <property type="entry name" value="EndIII_4Fe-2S"/>
    <property type="match status" value="1"/>
</dbReference>
<dbReference type="PROSITE" id="PS01155">
    <property type="entry name" value="ENDONUCLEASE_III_2"/>
    <property type="match status" value="1"/>
</dbReference>
<evidence type="ECO:0000256" key="10">
    <source>
        <dbReference type="ARBA" id="ARBA00023004"/>
    </source>
</evidence>
<keyword evidence="7" id="KW-0479">Metal-binding</keyword>
<accession>A0A542ZDV9</accession>
<protein>
    <recommendedName>
        <fullName evidence="5">Adenine DNA glycosylase</fullName>
        <ecNumber evidence="4">3.2.2.31</ecNumber>
    </recommendedName>
</protein>
<dbReference type="GO" id="GO:0051539">
    <property type="term" value="F:4 iron, 4 sulfur cluster binding"/>
    <property type="evidence" value="ECO:0007669"/>
    <property type="project" value="UniProtKB-KW"/>
</dbReference>
<dbReference type="SUPFAM" id="SSF48150">
    <property type="entry name" value="DNA-glycosylase"/>
    <property type="match status" value="1"/>
</dbReference>
<dbReference type="GO" id="GO:0034039">
    <property type="term" value="F:8-oxo-7,8-dihydroguanine DNA N-glycosylase activity"/>
    <property type="evidence" value="ECO:0007669"/>
    <property type="project" value="TreeGrafter"/>
</dbReference>
<keyword evidence="12" id="KW-0234">DNA repair</keyword>
<evidence type="ECO:0000256" key="4">
    <source>
        <dbReference type="ARBA" id="ARBA00012045"/>
    </source>
</evidence>
<feature type="domain" description="HhH-GPD" evidence="14">
    <location>
        <begin position="47"/>
        <end position="199"/>
    </location>
</feature>
<evidence type="ECO:0000256" key="1">
    <source>
        <dbReference type="ARBA" id="ARBA00000843"/>
    </source>
</evidence>
<dbReference type="GO" id="GO:0032357">
    <property type="term" value="F:oxidized purine DNA binding"/>
    <property type="evidence" value="ECO:0007669"/>
    <property type="project" value="TreeGrafter"/>
</dbReference>
<dbReference type="GO" id="GO:0000701">
    <property type="term" value="F:purine-specific mismatch base pair DNA N-glycosylase activity"/>
    <property type="evidence" value="ECO:0007669"/>
    <property type="project" value="UniProtKB-EC"/>
</dbReference>
<evidence type="ECO:0000313" key="15">
    <source>
        <dbReference type="EMBL" id="TQL58491.1"/>
    </source>
</evidence>
<keyword evidence="16" id="KW-1185">Reference proteome</keyword>
<keyword evidence="8" id="KW-0227">DNA damage</keyword>
<evidence type="ECO:0000256" key="2">
    <source>
        <dbReference type="ARBA" id="ARBA00001966"/>
    </source>
</evidence>
<evidence type="ECO:0000256" key="6">
    <source>
        <dbReference type="ARBA" id="ARBA00022485"/>
    </source>
</evidence>
<organism evidence="15 16">
    <name type="scientific">Rarobacter faecitabidus</name>
    <dbReference type="NCBI Taxonomy" id="13243"/>
    <lineage>
        <taxon>Bacteria</taxon>
        <taxon>Bacillati</taxon>
        <taxon>Actinomycetota</taxon>
        <taxon>Actinomycetes</taxon>
        <taxon>Micrococcales</taxon>
        <taxon>Rarobacteraceae</taxon>
        <taxon>Rarobacter</taxon>
    </lineage>
</organism>
<keyword evidence="11" id="KW-0411">Iron-sulfur</keyword>
<dbReference type="EC" id="3.2.2.31" evidence="4"/>
<dbReference type="PANTHER" id="PTHR42944">
    <property type="entry name" value="ADENINE DNA GLYCOSYLASE"/>
    <property type="match status" value="1"/>
</dbReference>
<dbReference type="GO" id="GO:0006298">
    <property type="term" value="P:mismatch repair"/>
    <property type="evidence" value="ECO:0007669"/>
    <property type="project" value="TreeGrafter"/>
</dbReference>